<evidence type="ECO:0000256" key="7">
    <source>
        <dbReference type="RuleBase" id="RU363032"/>
    </source>
</evidence>
<feature type="transmembrane region" description="Helical" evidence="7">
    <location>
        <begin position="195"/>
        <end position="214"/>
    </location>
</feature>
<evidence type="ECO:0000256" key="1">
    <source>
        <dbReference type="ARBA" id="ARBA00004651"/>
    </source>
</evidence>
<reference evidence="9 10" key="1">
    <citation type="submission" date="2015-10" db="EMBL/GenBank/DDBJ databases">
        <title>Draft genome sequence of pyrrolomycin-producing Streptomyces vitaminophilus.</title>
        <authorList>
            <person name="Graham D.E."/>
            <person name="Mahan K.M."/>
            <person name="Klingeman D.M."/>
            <person name="Hettich R.L."/>
            <person name="Parry R.J."/>
        </authorList>
    </citation>
    <scope>NUCLEOTIDE SEQUENCE [LARGE SCALE GENOMIC DNA]</scope>
    <source>
        <strain evidence="9 10">ATCC 31673</strain>
    </source>
</reference>
<dbReference type="Pfam" id="PF00528">
    <property type="entry name" value="BPD_transp_1"/>
    <property type="match status" value="1"/>
</dbReference>
<evidence type="ECO:0000313" key="10">
    <source>
        <dbReference type="Proteomes" id="UP000050867"/>
    </source>
</evidence>
<dbReference type="Gene3D" id="1.10.3720.10">
    <property type="entry name" value="MetI-like"/>
    <property type="match status" value="1"/>
</dbReference>
<evidence type="ECO:0000313" key="9">
    <source>
        <dbReference type="EMBL" id="KRV49049.1"/>
    </source>
</evidence>
<protein>
    <submittedName>
        <fullName evidence="9">ABC transporter permease</fullName>
    </submittedName>
</protein>
<evidence type="ECO:0000256" key="3">
    <source>
        <dbReference type="ARBA" id="ARBA00022475"/>
    </source>
</evidence>
<dbReference type="OrthoDB" id="9794684at2"/>
<comment type="subcellular location">
    <subcellularLocation>
        <location evidence="1 7">Cell membrane</location>
        <topology evidence="1 7">Multi-pass membrane protein</topology>
    </subcellularLocation>
</comment>
<dbReference type="eggNOG" id="COG0395">
    <property type="taxonomic scope" value="Bacteria"/>
</dbReference>
<dbReference type="EMBL" id="LLZU01000016">
    <property type="protein sequence ID" value="KRV49049.1"/>
    <property type="molecule type" value="Genomic_DNA"/>
</dbReference>
<dbReference type="STRING" id="76728.AQ490_22325"/>
<dbReference type="PANTHER" id="PTHR43744:SF12">
    <property type="entry name" value="ABC TRANSPORTER PERMEASE PROTEIN MG189-RELATED"/>
    <property type="match status" value="1"/>
</dbReference>
<feature type="transmembrane region" description="Helical" evidence="7">
    <location>
        <begin position="20"/>
        <end position="41"/>
    </location>
</feature>
<evidence type="ECO:0000256" key="2">
    <source>
        <dbReference type="ARBA" id="ARBA00022448"/>
    </source>
</evidence>
<name>A0A0T6LSX7_WENVI</name>
<evidence type="ECO:0000259" key="8">
    <source>
        <dbReference type="PROSITE" id="PS50928"/>
    </source>
</evidence>
<gene>
    <name evidence="9" type="ORF">AQ490_22325</name>
</gene>
<evidence type="ECO:0000256" key="6">
    <source>
        <dbReference type="ARBA" id="ARBA00023136"/>
    </source>
</evidence>
<dbReference type="PROSITE" id="PS50928">
    <property type="entry name" value="ABC_TM1"/>
    <property type="match status" value="1"/>
</dbReference>
<feature type="domain" description="ABC transmembrane type-1" evidence="8">
    <location>
        <begin position="77"/>
        <end position="269"/>
    </location>
</feature>
<dbReference type="GO" id="GO:0005886">
    <property type="term" value="C:plasma membrane"/>
    <property type="evidence" value="ECO:0007669"/>
    <property type="project" value="UniProtKB-SubCell"/>
</dbReference>
<feature type="transmembrane region" description="Helical" evidence="7">
    <location>
        <begin position="146"/>
        <end position="164"/>
    </location>
</feature>
<feature type="transmembrane region" description="Helical" evidence="7">
    <location>
        <begin position="250"/>
        <end position="273"/>
    </location>
</feature>
<accession>A0A0T6LSX7</accession>
<keyword evidence="4 7" id="KW-0812">Transmembrane</keyword>
<proteinExistence type="inferred from homology"/>
<organism evidence="9 10">
    <name type="scientific">Wenjunlia vitaminophila</name>
    <name type="common">Streptomyces vitaminophilus</name>
    <dbReference type="NCBI Taxonomy" id="76728"/>
    <lineage>
        <taxon>Bacteria</taxon>
        <taxon>Bacillati</taxon>
        <taxon>Actinomycetota</taxon>
        <taxon>Actinomycetes</taxon>
        <taxon>Kitasatosporales</taxon>
        <taxon>Streptomycetaceae</taxon>
        <taxon>Wenjunlia</taxon>
    </lineage>
</organism>
<comment type="similarity">
    <text evidence="7">Belongs to the binding-protein-dependent transport system permease family.</text>
</comment>
<keyword evidence="5 7" id="KW-1133">Transmembrane helix</keyword>
<sequence>MRQAPKAPSRSSAGHALRNLFIVGCVLLWLVPVYLLLVNAMTPPTSYTGEPDWSPQGFALFDNLEVAWDQAGIGDSFLNSMLYATVCGLAAVVVAAMAAFAVVVLPIPKPSLWFWVIYSGTLFPLQIFLAPLFGMYADANLYDTRLGLMLVYAAWAVPFAFFLIRNQMTTMPPEVTEAAMLDGASFRRIFWRIHVPLMSSSLGAAFIFQFTAVWNDLLFGITLSRSPEVQPVMAALTTLNNAYSSSGPPVILAGALIVSLPTLLVFLVFRGLFLRGIAATAR</sequence>
<dbReference type="CDD" id="cd06261">
    <property type="entry name" value="TM_PBP2"/>
    <property type="match status" value="1"/>
</dbReference>
<keyword evidence="3" id="KW-1003">Cell membrane</keyword>
<dbReference type="InterPro" id="IPR000515">
    <property type="entry name" value="MetI-like"/>
</dbReference>
<feature type="transmembrane region" description="Helical" evidence="7">
    <location>
        <begin position="112"/>
        <end position="134"/>
    </location>
</feature>
<dbReference type="AlphaFoldDB" id="A0A0T6LSX7"/>
<dbReference type="Proteomes" id="UP000050867">
    <property type="component" value="Unassembled WGS sequence"/>
</dbReference>
<dbReference type="GO" id="GO:0055085">
    <property type="term" value="P:transmembrane transport"/>
    <property type="evidence" value="ECO:0007669"/>
    <property type="project" value="InterPro"/>
</dbReference>
<keyword evidence="6 7" id="KW-0472">Membrane</keyword>
<dbReference type="SUPFAM" id="SSF161098">
    <property type="entry name" value="MetI-like"/>
    <property type="match status" value="1"/>
</dbReference>
<keyword evidence="10" id="KW-1185">Reference proteome</keyword>
<evidence type="ECO:0000256" key="5">
    <source>
        <dbReference type="ARBA" id="ARBA00022989"/>
    </source>
</evidence>
<keyword evidence="2 7" id="KW-0813">Transport</keyword>
<dbReference type="PANTHER" id="PTHR43744">
    <property type="entry name" value="ABC TRANSPORTER PERMEASE PROTEIN MG189-RELATED-RELATED"/>
    <property type="match status" value="1"/>
</dbReference>
<comment type="caution">
    <text evidence="9">The sequence shown here is derived from an EMBL/GenBank/DDBJ whole genome shotgun (WGS) entry which is preliminary data.</text>
</comment>
<evidence type="ECO:0000256" key="4">
    <source>
        <dbReference type="ARBA" id="ARBA00022692"/>
    </source>
</evidence>
<dbReference type="InterPro" id="IPR035906">
    <property type="entry name" value="MetI-like_sf"/>
</dbReference>
<feature type="transmembrane region" description="Helical" evidence="7">
    <location>
        <begin position="81"/>
        <end position="105"/>
    </location>
</feature>
<dbReference type="RefSeq" id="WP_018384815.1">
    <property type="nucleotide sequence ID" value="NZ_LLZU01000016.1"/>
</dbReference>